<dbReference type="GO" id="GO:0016616">
    <property type="term" value="F:oxidoreductase activity, acting on the CH-OH group of donors, NAD or NADP as acceptor"/>
    <property type="evidence" value="ECO:0007669"/>
    <property type="project" value="TreeGrafter"/>
</dbReference>
<reference evidence="4 5" key="1">
    <citation type="submission" date="2017-06" db="EMBL/GenBank/DDBJ databases">
        <title>Comparative genomic analysis of Ambrosia Fusariam Clade fungi.</title>
        <authorList>
            <person name="Stajich J.E."/>
            <person name="Carrillo J."/>
            <person name="Kijimoto T."/>
            <person name="Eskalen A."/>
            <person name="O'Donnell K."/>
            <person name="Kasson M."/>
        </authorList>
    </citation>
    <scope>NUCLEOTIDE SEQUENCE [LARGE SCALE GENOMIC DNA]</scope>
    <source>
        <strain evidence="4">UCR3666</strain>
    </source>
</reference>
<dbReference type="Pfam" id="PF01370">
    <property type="entry name" value="Epimerase"/>
    <property type="match status" value="1"/>
</dbReference>
<comment type="caution">
    <text evidence="4">The sequence shown here is derived from an EMBL/GenBank/DDBJ whole genome shotgun (WGS) entry which is preliminary data.</text>
</comment>
<dbReference type="OrthoDB" id="2735536at2759"/>
<dbReference type="InterPro" id="IPR036291">
    <property type="entry name" value="NAD(P)-bd_dom_sf"/>
</dbReference>
<dbReference type="STRING" id="2010991.A0A3M2SBV3"/>
<dbReference type="InterPro" id="IPR050425">
    <property type="entry name" value="NAD(P)_dehydrat-like"/>
</dbReference>
<evidence type="ECO:0000313" key="5">
    <source>
        <dbReference type="Proteomes" id="UP000277212"/>
    </source>
</evidence>
<dbReference type="InterPro" id="IPR001509">
    <property type="entry name" value="Epimerase_deHydtase"/>
</dbReference>
<sequence length="341" mass="36999">MVTFNIPEPAVALGSWVVVTGVSGLVGSHVADQALQVGYKVRGTTRSRSKNLWAEDQFQAKYGSENFELVEVPDMAIRGAFEKVVAGASGFIHVATDTTGSNDARLAIPKVVDAAINALETAAKEPSMKRFVYTSSSFAATFPNPDKRIDITQETFNDEAVKRAWLPEPEGDVVYAASKVEAERRITAWVKESKPSLVVNMVLPNANIGPIISSAHQGYPTSSRWVKALCGADYDADFKVPAQHFVNVQDDARLHCVALAHPSVESERIFAVAGPAKSNAIIDILSRHFPQKGYKHVLDDKEDLAVFEPTQRAEKLLVEVYGTGFASLEESVLASAVELVN</sequence>
<keyword evidence="1" id="KW-0560">Oxidoreductase</keyword>
<dbReference type="Gene3D" id="3.40.50.720">
    <property type="entry name" value="NAD(P)-binding Rossmann-like Domain"/>
    <property type="match status" value="1"/>
</dbReference>
<dbReference type="Proteomes" id="UP000277212">
    <property type="component" value="Unassembled WGS sequence"/>
</dbReference>
<dbReference type="EMBL" id="NKUJ01000072">
    <property type="protein sequence ID" value="RMJ15047.1"/>
    <property type="molecule type" value="Genomic_DNA"/>
</dbReference>
<evidence type="ECO:0000256" key="1">
    <source>
        <dbReference type="ARBA" id="ARBA00023002"/>
    </source>
</evidence>
<feature type="domain" description="NAD-dependent epimerase/dehydratase" evidence="3">
    <location>
        <begin position="17"/>
        <end position="270"/>
    </location>
</feature>
<keyword evidence="5" id="KW-1185">Reference proteome</keyword>
<dbReference type="PANTHER" id="PTHR10366:SF562">
    <property type="entry name" value="ALDEHYDE REDUCTASE II (AFU_ORTHOLOGUE AFUA_1G11360)"/>
    <property type="match status" value="1"/>
</dbReference>
<protein>
    <recommendedName>
        <fullName evidence="3">NAD-dependent epimerase/dehydratase domain-containing protein</fullName>
    </recommendedName>
</protein>
<evidence type="ECO:0000259" key="3">
    <source>
        <dbReference type="Pfam" id="PF01370"/>
    </source>
</evidence>
<dbReference type="AlphaFoldDB" id="A0A3M2SBV3"/>
<dbReference type="PANTHER" id="PTHR10366">
    <property type="entry name" value="NAD DEPENDENT EPIMERASE/DEHYDRATASE"/>
    <property type="match status" value="1"/>
</dbReference>
<evidence type="ECO:0000256" key="2">
    <source>
        <dbReference type="ARBA" id="ARBA00023445"/>
    </source>
</evidence>
<proteinExistence type="inferred from homology"/>
<organism evidence="4 5">
    <name type="scientific">Fusarium kuroshium</name>
    <dbReference type="NCBI Taxonomy" id="2010991"/>
    <lineage>
        <taxon>Eukaryota</taxon>
        <taxon>Fungi</taxon>
        <taxon>Dikarya</taxon>
        <taxon>Ascomycota</taxon>
        <taxon>Pezizomycotina</taxon>
        <taxon>Sordariomycetes</taxon>
        <taxon>Hypocreomycetidae</taxon>
        <taxon>Hypocreales</taxon>
        <taxon>Nectriaceae</taxon>
        <taxon>Fusarium</taxon>
        <taxon>Fusarium solani species complex</taxon>
    </lineage>
</organism>
<accession>A0A3M2SBV3</accession>
<name>A0A3M2SBV3_9HYPO</name>
<evidence type="ECO:0000313" key="4">
    <source>
        <dbReference type="EMBL" id="RMJ15047.1"/>
    </source>
</evidence>
<dbReference type="SUPFAM" id="SSF51735">
    <property type="entry name" value="NAD(P)-binding Rossmann-fold domains"/>
    <property type="match status" value="1"/>
</dbReference>
<comment type="similarity">
    <text evidence="2">Belongs to the NAD(P)-dependent epimerase/dehydratase family. Dihydroflavonol-4-reductase subfamily.</text>
</comment>
<gene>
    <name evidence="4" type="ORF">CDV36_005296</name>
</gene>